<reference evidence="2 3" key="1">
    <citation type="journal article" date="2022" name="DNA Res.">
        <title>Genome analysis of five recently described species of the CUG-Ser clade uncovers Candida theae as a new hybrid lineage with pathogenic potential in the Candida parapsilosis species complex.</title>
        <authorList>
            <person name="Mixao V."/>
            <person name="Del Olmo V."/>
            <person name="Hegedusova E."/>
            <person name="Saus E."/>
            <person name="Pryszcz L."/>
            <person name="Cillingova A."/>
            <person name="Nosek J."/>
            <person name="Gabaldon T."/>
        </authorList>
    </citation>
    <scope>NUCLEOTIDE SEQUENCE [LARGE SCALE GENOMIC DNA]</scope>
    <source>
        <strain evidence="2 3">CBS 12239</strain>
    </source>
</reference>
<proteinExistence type="predicted"/>
<gene>
    <name evidence="2" type="ORF">KGF57_004546</name>
</gene>
<evidence type="ECO:0000313" key="3">
    <source>
        <dbReference type="Proteomes" id="UP001204833"/>
    </source>
</evidence>
<dbReference type="EMBL" id="JAIHNG010000162">
    <property type="protein sequence ID" value="KAI5949723.1"/>
    <property type="molecule type" value="Genomic_DNA"/>
</dbReference>
<evidence type="ECO:0000313" key="2">
    <source>
        <dbReference type="EMBL" id="KAI5949723.1"/>
    </source>
</evidence>
<accession>A0AAD5BAS1</accession>
<dbReference type="GeneID" id="76152590"/>
<keyword evidence="3" id="KW-1185">Reference proteome</keyword>
<feature type="region of interest" description="Disordered" evidence="1">
    <location>
        <begin position="1"/>
        <end position="46"/>
    </location>
</feature>
<dbReference type="RefSeq" id="XP_051606878.1">
    <property type="nucleotide sequence ID" value="XM_051754067.1"/>
</dbReference>
<evidence type="ECO:0000256" key="1">
    <source>
        <dbReference type="SAM" id="MobiDB-lite"/>
    </source>
</evidence>
<dbReference type="AlphaFoldDB" id="A0AAD5BAS1"/>
<name>A0AAD5BAS1_9ASCO</name>
<feature type="compositionally biased region" description="Polar residues" evidence="1">
    <location>
        <begin position="29"/>
        <end position="40"/>
    </location>
</feature>
<protein>
    <submittedName>
        <fullName evidence="2">Uncharacterized protein</fullName>
    </submittedName>
</protein>
<sequence length="249" mass="28038">MTGESPLPHPGASSMQQNHTAARHIKQEPTPNANATPASTDNDDEIDSMPFEELQQLYHTLQEQFKVASSQLSSTFENEQSQRKTLSYFERRNQAILNILEHLEDNSTTNDNFTSPNLFDTERINRIVEKVPRLAKTLSPLTQHPQLFANVAIPCNLLLNAYLIENIPDIINDDLTSIEINPQSIEAWCRRNRQSVTTNLVPGASKPVTLEMLKRLNVYNGVEFDLGIDGKMIVTPQAASSSSKKRKRK</sequence>
<dbReference type="Proteomes" id="UP001204833">
    <property type="component" value="Unassembled WGS sequence"/>
</dbReference>
<organism evidence="2 3">
    <name type="scientific">Candida theae</name>
    <dbReference type="NCBI Taxonomy" id="1198502"/>
    <lineage>
        <taxon>Eukaryota</taxon>
        <taxon>Fungi</taxon>
        <taxon>Dikarya</taxon>
        <taxon>Ascomycota</taxon>
        <taxon>Saccharomycotina</taxon>
        <taxon>Pichiomycetes</taxon>
        <taxon>Debaryomycetaceae</taxon>
        <taxon>Candida/Lodderomyces clade</taxon>
        <taxon>Candida</taxon>
    </lineage>
</organism>
<comment type="caution">
    <text evidence="2">The sequence shown here is derived from an EMBL/GenBank/DDBJ whole genome shotgun (WGS) entry which is preliminary data.</text>
</comment>